<feature type="compositionally biased region" description="Polar residues" evidence="3">
    <location>
        <begin position="897"/>
        <end position="907"/>
    </location>
</feature>
<dbReference type="CTD" id="9627"/>
<dbReference type="InterPro" id="IPR040133">
    <property type="entry name" value="SNCAIP"/>
</dbReference>
<evidence type="ECO:0000256" key="1">
    <source>
        <dbReference type="PROSITE-ProRule" id="PRU00023"/>
    </source>
</evidence>
<organism evidence="5 6">
    <name type="scientific">Microcaecilia unicolor</name>
    <dbReference type="NCBI Taxonomy" id="1415580"/>
    <lineage>
        <taxon>Eukaryota</taxon>
        <taxon>Metazoa</taxon>
        <taxon>Chordata</taxon>
        <taxon>Craniata</taxon>
        <taxon>Vertebrata</taxon>
        <taxon>Euteleostomi</taxon>
        <taxon>Amphibia</taxon>
        <taxon>Gymnophiona</taxon>
        <taxon>Siphonopidae</taxon>
        <taxon>Microcaecilia</taxon>
    </lineage>
</organism>
<keyword evidence="2" id="KW-0175">Coiled coil</keyword>
<reference evidence="6 7" key="1">
    <citation type="submission" date="2025-04" db="UniProtKB">
        <authorList>
            <consortium name="RefSeq"/>
        </authorList>
    </citation>
    <scope>IDENTIFICATION</scope>
</reference>
<feature type="compositionally biased region" description="Basic and acidic residues" evidence="3">
    <location>
        <begin position="745"/>
        <end position="759"/>
    </location>
</feature>
<keyword evidence="1" id="KW-0040">ANK repeat</keyword>
<sequence>MEAPEYLDLDEIDFSDDISTYTSALLCTAVLLGNHHKNSKAAWVSHDTSFLRTLQSPQLTLEYCHMPSFLQTTREEPEQRWERDHDLYSVTSLKTIPELCRRCDSQNEDRSVSNTNWNYGISTLIGSAQKPTGIADVYSKFRPVKRVSPLKHQPESPESNESDDQKEGNGDYQKISNFKNVPPTCEPCSGVEQDLKDKSTEHEISMGDLEHYDLDMDEILDVPYIKSNQQVTPCSKVALEKRTSVGCSTIKDKTGVGNMENLQDSATQFCVLSPVSSSELKKTQPIVLDHHRHLAGEVKPSQPLVRCGTVHDPETQSKSFFNRTFTDSHAQKLQKTMPNCQLRAFHLKTATAETKLDELNSNMNRCSPEEKGEDAKKIKSIFNIVKEGQISLLPHIAVDNLDKIHDESGNNLLHLAASHGHAECLQHLTSLMGEDCLNERNEDLLTPAGLAIKNGHLECVRWMVSETEAIAELSCSRDHPSLIHYAASYGQEKILLWLLQFMQEQGISLDEVDQDGNSAVHVASQHGYLGCIQTLVEYGANVTMQNQAGEKPSQSAEHHGHTTCSRYLVVVETCMSLASQVVKLTKQLKEQTTERVTLQNQLQQLLEAQKPGDKSMPTSPSSPSSPCSGGHQQKLCDPDDTSLQKNKPGSIQDGVPALGSAGTPGRLRPKAKDEDSDKILRQLLGKEISENVCPQKLSLEFLEGQGSSWSGKRMPPEKRELKLVRLRQLMQRSLSESDTDSNNSEDQKNTPTRKAEKPRPQPIVESMESTESLQLMIRKHTLEAAGRRFHFGTRASKSVDGHSSSPTSENSDPDFEAQYQAGSVSRNQIAGDASQSTADSAAAQKAATSPKSALKSPSSKRRTSQNLKLRVTFEEPVVQVEQVEPELSQEKNKDVSSKASQQVQPNSGDAGEPLKRPFGTFRSIMESLSGNQNSNNNCQTNNVSKTSTLPFTSLGRKAADPKANPVTSAKAKTKAGASTYCTNLSSIALIEDQLHNYAWCNVINGRMKNSLIKIDTEERELQEFFL</sequence>
<evidence type="ECO:0000313" key="6">
    <source>
        <dbReference type="RefSeq" id="XP_030049396.1"/>
    </source>
</evidence>
<dbReference type="SMART" id="SM00248">
    <property type="entry name" value="ANK"/>
    <property type="match status" value="4"/>
</dbReference>
<accession>A0A6P7X7W4</accession>
<dbReference type="PANTHER" id="PTHR22882">
    <property type="entry name" value="SYNPHILIN-1"/>
    <property type="match status" value="1"/>
</dbReference>
<dbReference type="PANTHER" id="PTHR22882:SF3">
    <property type="entry name" value="SYNPHILIN-1"/>
    <property type="match status" value="1"/>
</dbReference>
<dbReference type="Pfam" id="PF12796">
    <property type="entry name" value="Ank_2"/>
    <property type="match status" value="1"/>
</dbReference>
<dbReference type="Gene3D" id="6.10.250.750">
    <property type="match status" value="1"/>
</dbReference>
<dbReference type="InterPro" id="IPR036770">
    <property type="entry name" value="Ankyrin_rpt-contain_sf"/>
</dbReference>
<dbReference type="GO" id="GO:0031625">
    <property type="term" value="F:ubiquitin protein ligase binding"/>
    <property type="evidence" value="ECO:0007669"/>
    <property type="project" value="TreeGrafter"/>
</dbReference>
<keyword evidence="5" id="KW-1185">Reference proteome</keyword>
<dbReference type="RefSeq" id="XP_030049397.1">
    <property type="nucleotide sequence ID" value="XM_030193537.1"/>
</dbReference>
<evidence type="ECO:0000313" key="7">
    <source>
        <dbReference type="RefSeq" id="XP_030049397.1"/>
    </source>
</evidence>
<feature type="region of interest" description="Disordered" evidence="3">
    <location>
        <begin position="733"/>
        <end position="770"/>
    </location>
</feature>
<dbReference type="GeneID" id="115463224"/>
<feature type="repeat" description="ANK" evidence="1">
    <location>
        <begin position="515"/>
        <end position="547"/>
    </location>
</feature>
<dbReference type="OrthoDB" id="10057496at2759"/>
<evidence type="ECO:0000256" key="2">
    <source>
        <dbReference type="SAM" id="Coils"/>
    </source>
</evidence>
<feature type="compositionally biased region" description="Low complexity" evidence="3">
    <location>
        <begin position="615"/>
        <end position="628"/>
    </location>
</feature>
<dbReference type="InterPro" id="IPR002110">
    <property type="entry name" value="Ankyrin_rpt"/>
</dbReference>
<name>A0A6P7X7W4_9AMPH</name>
<feature type="region of interest" description="Disordered" evidence="3">
    <location>
        <begin position="609"/>
        <end position="676"/>
    </location>
</feature>
<dbReference type="Proteomes" id="UP000515156">
    <property type="component" value="Chromosome 2"/>
</dbReference>
<evidence type="ECO:0000313" key="5">
    <source>
        <dbReference type="Proteomes" id="UP000515156"/>
    </source>
</evidence>
<protein>
    <submittedName>
        <fullName evidence="6 7">Synphilin-1 isoform X1</fullName>
    </submittedName>
</protein>
<dbReference type="KEGG" id="muo:115463224"/>
<dbReference type="InterPro" id="IPR032027">
    <property type="entry name" value="SNCAIP_SNCA-bd"/>
</dbReference>
<feature type="domain" description="Synphilin-1 alpha-Synuclein-binding" evidence="4">
    <location>
        <begin position="571"/>
        <end position="611"/>
    </location>
</feature>
<dbReference type="Pfam" id="PF16700">
    <property type="entry name" value="SNCAIP_SNCA_bd"/>
    <property type="match status" value="1"/>
</dbReference>
<dbReference type="Pfam" id="PF00023">
    <property type="entry name" value="Ank"/>
    <property type="match status" value="1"/>
</dbReference>
<feature type="region of interest" description="Disordered" evidence="3">
    <location>
        <begin position="883"/>
        <end position="915"/>
    </location>
</feature>
<gene>
    <name evidence="6 7" type="primary">SNCAIP</name>
</gene>
<dbReference type="SUPFAM" id="SSF48403">
    <property type="entry name" value="Ankyrin repeat"/>
    <property type="match status" value="1"/>
</dbReference>
<feature type="compositionally biased region" description="Low complexity" evidence="3">
    <location>
        <begin position="733"/>
        <end position="744"/>
    </location>
</feature>
<proteinExistence type="predicted"/>
<feature type="region of interest" description="Disordered" evidence="3">
    <location>
        <begin position="827"/>
        <end position="867"/>
    </location>
</feature>
<feature type="compositionally biased region" description="Low complexity" evidence="3">
    <location>
        <begin position="830"/>
        <end position="857"/>
    </location>
</feature>
<dbReference type="PROSITE" id="PS50297">
    <property type="entry name" value="ANK_REP_REGION"/>
    <property type="match status" value="1"/>
</dbReference>
<feature type="coiled-coil region" evidence="2">
    <location>
        <begin position="581"/>
        <end position="608"/>
    </location>
</feature>
<evidence type="ECO:0000256" key="3">
    <source>
        <dbReference type="SAM" id="MobiDB-lite"/>
    </source>
</evidence>
<feature type="region of interest" description="Disordered" evidence="3">
    <location>
        <begin position="146"/>
        <end position="177"/>
    </location>
</feature>
<dbReference type="Gene3D" id="1.25.40.20">
    <property type="entry name" value="Ankyrin repeat-containing domain"/>
    <property type="match status" value="1"/>
</dbReference>
<evidence type="ECO:0000259" key="4">
    <source>
        <dbReference type="Pfam" id="PF16700"/>
    </source>
</evidence>
<dbReference type="RefSeq" id="XP_030049396.1">
    <property type="nucleotide sequence ID" value="XM_030193536.1"/>
</dbReference>
<dbReference type="PROSITE" id="PS50088">
    <property type="entry name" value="ANK_REPEAT"/>
    <property type="match status" value="1"/>
</dbReference>
<feature type="compositionally biased region" description="Polar residues" evidence="3">
    <location>
        <begin position="801"/>
        <end position="810"/>
    </location>
</feature>
<feature type="region of interest" description="Disordered" evidence="3">
    <location>
        <begin position="793"/>
        <end position="815"/>
    </location>
</feature>
<dbReference type="AlphaFoldDB" id="A0A6P7X7W4"/>